<dbReference type="GO" id="GO:0046872">
    <property type="term" value="F:metal ion binding"/>
    <property type="evidence" value="ECO:0007669"/>
    <property type="project" value="UniProtKB-KW"/>
</dbReference>
<dbReference type="InterPro" id="IPR050673">
    <property type="entry name" value="Mito_inner_translocase_sub"/>
</dbReference>
<keyword evidence="9" id="KW-0175">Coiled coil</keyword>
<dbReference type="InterPro" id="IPR035427">
    <property type="entry name" value="Tim10-like_dom_sf"/>
</dbReference>
<proteinExistence type="inferred from homology"/>
<accession>A0A914UGZ2</accession>
<evidence type="ECO:0000259" key="10">
    <source>
        <dbReference type="Pfam" id="PF02953"/>
    </source>
</evidence>
<dbReference type="GO" id="GO:0015031">
    <property type="term" value="P:protein transport"/>
    <property type="evidence" value="ECO:0007669"/>
    <property type="project" value="UniProtKB-KW"/>
</dbReference>
<dbReference type="Pfam" id="PF02953">
    <property type="entry name" value="zf-Tim10_DDP"/>
    <property type="match status" value="1"/>
</dbReference>
<dbReference type="PANTHER" id="PTHR13172">
    <property type="entry name" value="MITOCHONDRIAL IMPORT INNER MEMBRANE TRANSLOCASE SUBUNIT TIM9B"/>
    <property type="match status" value="1"/>
</dbReference>
<comment type="subcellular location">
    <subcellularLocation>
        <location evidence="8">Mitochondrion inner membrane</location>
        <topology evidence="8">Peripheral membrane protein</topology>
        <orientation evidence="8">Intermembrane side</orientation>
    </subcellularLocation>
</comment>
<keyword evidence="2" id="KW-0479">Metal-binding</keyword>
<evidence type="ECO:0000256" key="2">
    <source>
        <dbReference type="ARBA" id="ARBA00022723"/>
    </source>
</evidence>
<evidence type="ECO:0000313" key="12">
    <source>
        <dbReference type="WBParaSite" id="PSAMB.scaffold1011size37224.g10370.t1"/>
    </source>
</evidence>
<comment type="similarity">
    <text evidence="8">Belongs to the small Tim family.</text>
</comment>
<dbReference type="Proteomes" id="UP000887566">
    <property type="component" value="Unplaced"/>
</dbReference>
<keyword evidence="7 8" id="KW-1015">Disulfide bond</keyword>
<evidence type="ECO:0000256" key="8">
    <source>
        <dbReference type="RuleBase" id="RU367043"/>
    </source>
</evidence>
<comment type="domain">
    <text evidence="8">The twin CX3C motif contains 4 conserved Cys residues that form 2 disulfide bonds in the mitochondrial intermembrane space.</text>
</comment>
<feature type="coiled-coil region" evidence="9">
    <location>
        <begin position="72"/>
        <end position="99"/>
    </location>
</feature>
<protein>
    <recommendedName>
        <fullName evidence="8">Mitochondrial import inner membrane translocase subunit</fullName>
    </recommendedName>
</protein>
<keyword evidence="5 8" id="KW-0811">Translocation</keyword>
<keyword evidence="6 8" id="KW-0496">Mitochondrion</keyword>
<evidence type="ECO:0000256" key="9">
    <source>
        <dbReference type="SAM" id="Coils"/>
    </source>
</evidence>
<sequence length="104" mass="12125">MSAQVQQLKEFLTVYNHLTELCFNACVSDLNAPRLLDVEQSCVNRCIDKQMRVNQRLMVVFSDVGPQMLYGKAQQQQEIQQQQAIQQQQQQEVQQQEVQQQQQA</sequence>
<evidence type="ECO:0000256" key="7">
    <source>
        <dbReference type="ARBA" id="ARBA00023157"/>
    </source>
</evidence>
<evidence type="ECO:0000256" key="4">
    <source>
        <dbReference type="ARBA" id="ARBA00022927"/>
    </source>
</evidence>
<keyword evidence="8" id="KW-0472">Membrane</keyword>
<evidence type="ECO:0000256" key="6">
    <source>
        <dbReference type="ARBA" id="ARBA00023128"/>
    </source>
</evidence>
<dbReference type="WBParaSite" id="PSAMB.scaffold1011size37224.g10370.t1">
    <property type="protein sequence ID" value="PSAMB.scaffold1011size37224.g10370.t1"/>
    <property type="gene ID" value="PSAMB.scaffold1011size37224.g10370"/>
</dbReference>
<keyword evidence="3" id="KW-0862">Zinc</keyword>
<keyword evidence="11" id="KW-1185">Reference proteome</keyword>
<keyword evidence="8" id="KW-0999">Mitochondrion inner membrane</keyword>
<keyword evidence="1 8" id="KW-0813">Transport</keyword>
<evidence type="ECO:0000313" key="11">
    <source>
        <dbReference type="Proteomes" id="UP000887566"/>
    </source>
</evidence>
<evidence type="ECO:0000256" key="3">
    <source>
        <dbReference type="ARBA" id="ARBA00022833"/>
    </source>
</evidence>
<dbReference type="GO" id="GO:0005743">
    <property type="term" value="C:mitochondrial inner membrane"/>
    <property type="evidence" value="ECO:0007669"/>
    <property type="project" value="UniProtKB-SubCell"/>
</dbReference>
<comment type="subunit">
    <text evidence="8">Heterohexamer.</text>
</comment>
<keyword evidence="4 8" id="KW-0653">Protein transport</keyword>
<reference evidence="12" key="1">
    <citation type="submission" date="2022-11" db="UniProtKB">
        <authorList>
            <consortium name="WormBaseParasite"/>
        </authorList>
    </citation>
    <scope>IDENTIFICATION</scope>
</reference>
<feature type="domain" description="Tim10-like" evidence="10">
    <location>
        <begin position="3"/>
        <end position="60"/>
    </location>
</feature>
<evidence type="ECO:0000256" key="5">
    <source>
        <dbReference type="ARBA" id="ARBA00023010"/>
    </source>
</evidence>
<dbReference type="InterPro" id="IPR004217">
    <property type="entry name" value="Tim10-like"/>
</dbReference>
<keyword evidence="8" id="KW-0143">Chaperone</keyword>
<name>A0A914UGZ2_9BILA</name>
<organism evidence="11 12">
    <name type="scientific">Plectus sambesii</name>
    <dbReference type="NCBI Taxonomy" id="2011161"/>
    <lineage>
        <taxon>Eukaryota</taxon>
        <taxon>Metazoa</taxon>
        <taxon>Ecdysozoa</taxon>
        <taxon>Nematoda</taxon>
        <taxon>Chromadorea</taxon>
        <taxon>Plectida</taxon>
        <taxon>Plectina</taxon>
        <taxon>Plectoidea</taxon>
        <taxon>Plectidae</taxon>
        <taxon>Plectus</taxon>
    </lineage>
</organism>
<dbReference type="SUPFAM" id="SSF144122">
    <property type="entry name" value="Tim10-like"/>
    <property type="match status" value="1"/>
</dbReference>
<dbReference type="AlphaFoldDB" id="A0A914UGZ2"/>
<dbReference type="Gene3D" id="1.10.287.810">
    <property type="entry name" value="Mitochondrial import inner membrane translocase subunit tim13 like domains"/>
    <property type="match status" value="1"/>
</dbReference>
<comment type="function">
    <text evidence="8">Mitochondrial intermembrane chaperone that participates in the import and insertion of some multi-pass transmembrane proteins into the mitochondrial inner membrane. Also required for the transfer of beta-barrel precursors from the TOM complex to the sorting and assembly machinery (SAM complex) of the outer membrane. Acts as a chaperone-like protein that protects the hydrophobic precursors from aggregation and guide them through the mitochondrial intermembrane space.</text>
</comment>
<evidence type="ECO:0000256" key="1">
    <source>
        <dbReference type="ARBA" id="ARBA00022448"/>
    </source>
</evidence>